<dbReference type="AlphaFoldDB" id="A0A2I4DKH0"/>
<evidence type="ECO:0000313" key="2">
    <source>
        <dbReference type="RefSeq" id="XP_018807654.1"/>
    </source>
</evidence>
<sequence>MEQHLKLNDTNGALLVNPASYCRLVGHLIYLTISRPDIAYTVNLLSQFMHAPREPYQQTALCLLRYLKTTPDYGLFFSSAYSFQLSAYYNSDWASFPMTRLSTTGFVVKLGDSPISWRTKKQSTISRSSAEVEYRVMANISC</sequence>
<proteinExistence type="predicted"/>
<dbReference type="STRING" id="51240.A0A2I4DKH0"/>
<dbReference type="RefSeq" id="XP_018807654.1">
    <property type="nucleotide sequence ID" value="XM_018952109.1"/>
</dbReference>
<organism evidence="1 2">
    <name type="scientific">Juglans regia</name>
    <name type="common">English walnut</name>
    <dbReference type="NCBI Taxonomy" id="51240"/>
    <lineage>
        <taxon>Eukaryota</taxon>
        <taxon>Viridiplantae</taxon>
        <taxon>Streptophyta</taxon>
        <taxon>Embryophyta</taxon>
        <taxon>Tracheophyta</taxon>
        <taxon>Spermatophyta</taxon>
        <taxon>Magnoliopsida</taxon>
        <taxon>eudicotyledons</taxon>
        <taxon>Gunneridae</taxon>
        <taxon>Pentapetalae</taxon>
        <taxon>rosids</taxon>
        <taxon>fabids</taxon>
        <taxon>Fagales</taxon>
        <taxon>Juglandaceae</taxon>
        <taxon>Juglans</taxon>
    </lineage>
</organism>
<dbReference type="OrthoDB" id="1746074at2759"/>
<gene>
    <name evidence="2" type="primary">LOC108981037</name>
</gene>
<evidence type="ECO:0000313" key="1">
    <source>
        <dbReference type="Proteomes" id="UP000235220"/>
    </source>
</evidence>
<dbReference type="GeneID" id="108981037"/>
<dbReference type="PANTHER" id="PTHR11439:SF498">
    <property type="entry name" value="DNAK FAMILY PROTEIN"/>
    <property type="match status" value="1"/>
</dbReference>
<reference evidence="2" key="1">
    <citation type="submission" date="2025-08" db="UniProtKB">
        <authorList>
            <consortium name="RefSeq"/>
        </authorList>
    </citation>
    <scope>IDENTIFICATION</scope>
    <source>
        <tissue evidence="2">Leaves</tissue>
    </source>
</reference>
<dbReference type="Gramene" id="Jr02_14050_p1">
    <property type="protein sequence ID" value="cds.Jr02_14050_p1"/>
    <property type="gene ID" value="Jr02_14050"/>
</dbReference>
<keyword evidence="1" id="KW-1185">Reference proteome</keyword>
<dbReference type="KEGG" id="jre:108981037"/>
<name>A0A2I4DKH0_JUGRE</name>
<accession>A0A2I4DKH0</accession>
<dbReference type="Proteomes" id="UP000235220">
    <property type="component" value="Chromosome 2"/>
</dbReference>
<dbReference type="PANTHER" id="PTHR11439">
    <property type="entry name" value="GAG-POL-RELATED RETROTRANSPOSON"/>
    <property type="match status" value="1"/>
</dbReference>
<protein>
    <submittedName>
        <fullName evidence="2">Uncharacterized mitochondrial protein AtMg00240-like</fullName>
    </submittedName>
</protein>
<dbReference type="CDD" id="cd09272">
    <property type="entry name" value="RNase_HI_RT_Ty1"/>
    <property type="match status" value="1"/>
</dbReference>